<dbReference type="Pfam" id="PF03883">
    <property type="entry name" value="H2O2_YaaD"/>
    <property type="match status" value="1"/>
</dbReference>
<dbReference type="GO" id="GO:0033194">
    <property type="term" value="P:response to hydroperoxide"/>
    <property type="evidence" value="ECO:0007669"/>
    <property type="project" value="TreeGrafter"/>
</dbReference>
<dbReference type="InterPro" id="IPR005583">
    <property type="entry name" value="YaaA"/>
</dbReference>
<protein>
    <recommendedName>
        <fullName evidence="2">YaaA family protein</fullName>
    </recommendedName>
</protein>
<sequence>MKILIPPSEGKAKVKPGNTLFSETKFRYEREVNQVVRLLELIDDEDLSSVYGTSAEKALMFHRQNQDVFNSRCAPAIERYTGVVYEHIGWSTLSEKAKDYMEKYIYIFSGLFGLLTPKTPIPDYKLKMNVLSLQHHWNPILTETLKDEKVIVDLLPQVHRKAYKPNKENVIPVDFQITNKGKKSAAGHFGKAVKGEFIRYIAENNITDIEGFSGFEYEGFKWDGTSFVKESS</sequence>
<evidence type="ECO:0008006" key="2">
    <source>
        <dbReference type="Google" id="ProtNLM"/>
    </source>
</evidence>
<organism evidence="1">
    <name type="scientific">marine metagenome</name>
    <dbReference type="NCBI Taxonomy" id="408172"/>
    <lineage>
        <taxon>unclassified sequences</taxon>
        <taxon>metagenomes</taxon>
        <taxon>ecological metagenomes</taxon>
    </lineage>
</organism>
<reference evidence="1" key="1">
    <citation type="submission" date="2018-05" db="EMBL/GenBank/DDBJ databases">
        <authorList>
            <person name="Lanie J.A."/>
            <person name="Ng W.-L."/>
            <person name="Kazmierczak K.M."/>
            <person name="Andrzejewski T.M."/>
            <person name="Davidsen T.M."/>
            <person name="Wayne K.J."/>
            <person name="Tettelin H."/>
            <person name="Glass J.I."/>
            <person name="Rusch D."/>
            <person name="Podicherti R."/>
            <person name="Tsui H.-C.T."/>
            <person name="Winkler M.E."/>
        </authorList>
    </citation>
    <scope>NUCLEOTIDE SEQUENCE</scope>
</reference>
<dbReference type="PANTHER" id="PTHR30283:SF4">
    <property type="entry name" value="PEROXIDE STRESS RESISTANCE PROTEIN YAAA"/>
    <property type="match status" value="1"/>
</dbReference>
<dbReference type="EMBL" id="UINC01003239">
    <property type="protein sequence ID" value="SVA04564.1"/>
    <property type="molecule type" value="Genomic_DNA"/>
</dbReference>
<proteinExistence type="predicted"/>
<dbReference type="GO" id="GO:0005829">
    <property type="term" value="C:cytosol"/>
    <property type="evidence" value="ECO:0007669"/>
    <property type="project" value="TreeGrafter"/>
</dbReference>
<gene>
    <name evidence="1" type="ORF">METZ01_LOCUS57418</name>
</gene>
<accession>A0A381SMC2</accession>
<dbReference type="AlphaFoldDB" id="A0A381SMC2"/>
<name>A0A381SMC2_9ZZZZ</name>
<dbReference type="PANTHER" id="PTHR30283">
    <property type="entry name" value="PEROXIDE STRESS RESPONSE PROTEIN YAAA"/>
    <property type="match status" value="1"/>
</dbReference>
<evidence type="ECO:0000313" key="1">
    <source>
        <dbReference type="EMBL" id="SVA04564.1"/>
    </source>
</evidence>